<evidence type="ECO:0000256" key="1">
    <source>
        <dbReference type="SAM" id="MobiDB-lite"/>
    </source>
</evidence>
<dbReference type="STRING" id="177199.A0A420XYZ4"/>
<dbReference type="PROSITE" id="PS50234">
    <property type="entry name" value="VWFA"/>
    <property type="match status" value="1"/>
</dbReference>
<gene>
    <name evidence="3" type="ORF">DL546_000470</name>
</gene>
<accession>A0A420XYZ4</accession>
<dbReference type="AlphaFoldDB" id="A0A420XYZ4"/>
<reference evidence="3 4" key="1">
    <citation type="submission" date="2018-08" db="EMBL/GenBank/DDBJ databases">
        <title>Draft genome of the lignicolous fungus Coniochaeta pulveracea.</title>
        <authorList>
            <person name="Borstlap C.J."/>
            <person name="De Witt R.N."/>
            <person name="Botha A."/>
            <person name="Volschenk H."/>
        </authorList>
    </citation>
    <scope>NUCLEOTIDE SEQUENCE [LARGE SCALE GENOMIC DNA]</scope>
    <source>
        <strain evidence="3 4">CAB683</strain>
    </source>
</reference>
<evidence type="ECO:0000259" key="2">
    <source>
        <dbReference type="PROSITE" id="PS50234"/>
    </source>
</evidence>
<name>A0A420XYZ4_9PEZI</name>
<keyword evidence="4" id="KW-1185">Reference proteome</keyword>
<feature type="compositionally biased region" description="Polar residues" evidence="1">
    <location>
        <begin position="89"/>
        <end position="99"/>
    </location>
</feature>
<dbReference type="OrthoDB" id="2142040at2759"/>
<protein>
    <recommendedName>
        <fullName evidence="2">VWFA domain-containing protein</fullName>
    </recommendedName>
</protein>
<sequence length="358" mass="38525">MSTPSENSRNRRSLFGSLKRLTSRKTISNMKDSAESSGNPFKSARNTRETPSGRPAPATCRSAAADAPPSYIDALSSSTGPAPGRAVSVTPSHASSLSIGNRPLQTDEDPYAFLATFDTVFLIDDSGSMFGASWRETRDVLRNIAPVCAAHDVDGVDVYFLNTRNTDGDRTPANPAGGFLNITSADTISRLFETVRPHAATPTGTRLQQILNPYLTKFEQLIRVNEGDAEATGVKPVNVIVITDGVPTDDPESVLLNFAKRLDRVNAPPYQLGVQFFQVGNERGAAEALKQLDDQLGEMEEQGGVRDIVDTTTWNGQSGSRPVLTADGILKAVLGAVVKRLDRQRIGDGQYRSGFLSP</sequence>
<dbReference type="PANTHER" id="PTHR34706:SF1">
    <property type="entry name" value="VWFA DOMAIN-CONTAINING PROTEIN"/>
    <property type="match status" value="1"/>
</dbReference>
<evidence type="ECO:0000313" key="3">
    <source>
        <dbReference type="EMBL" id="RKU40750.1"/>
    </source>
</evidence>
<dbReference type="EMBL" id="QVQW01000092">
    <property type="protein sequence ID" value="RKU40750.1"/>
    <property type="molecule type" value="Genomic_DNA"/>
</dbReference>
<comment type="caution">
    <text evidence="3">The sequence shown here is derived from an EMBL/GenBank/DDBJ whole genome shotgun (WGS) entry which is preliminary data.</text>
</comment>
<feature type="region of interest" description="Disordered" evidence="1">
    <location>
        <begin position="1"/>
        <end position="102"/>
    </location>
</feature>
<dbReference type="SUPFAM" id="SSF53300">
    <property type="entry name" value="vWA-like"/>
    <property type="match status" value="1"/>
</dbReference>
<dbReference type="Gene3D" id="3.40.50.410">
    <property type="entry name" value="von Willebrand factor, type A domain"/>
    <property type="match status" value="1"/>
</dbReference>
<organism evidence="3 4">
    <name type="scientific">Coniochaeta pulveracea</name>
    <dbReference type="NCBI Taxonomy" id="177199"/>
    <lineage>
        <taxon>Eukaryota</taxon>
        <taxon>Fungi</taxon>
        <taxon>Dikarya</taxon>
        <taxon>Ascomycota</taxon>
        <taxon>Pezizomycotina</taxon>
        <taxon>Sordariomycetes</taxon>
        <taxon>Sordariomycetidae</taxon>
        <taxon>Coniochaetales</taxon>
        <taxon>Coniochaetaceae</taxon>
        <taxon>Coniochaeta</taxon>
    </lineage>
</organism>
<dbReference type="PANTHER" id="PTHR34706">
    <property type="entry name" value="SLR1338 PROTEIN"/>
    <property type="match status" value="1"/>
</dbReference>
<proteinExistence type="predicted"/>
<dbReference type="InterPro" id="IPR002035">
    <property type="entry name" value="VWF_A"/>
</dbReference>
<evidence type="ECO:0000313" key="4">
    <source>
        <dbReference type="Proteomes" id="UP000275385"/>
    </source>
</evidence>
<dbReference type="InterPro" id="IPR036465">
    <property type="entry name" value="vWFA_dom_sf"/>
</dbReference>
<dbReference type="Proteomes" id="UP000275385">
    <property type="component" value="Unassembled WGS sequence"/>
</dbReference>
<feature type="compositionally biased region" description="Polar residues" evidence="1">
    <location>
        <begin position="24"/>
        <end position="40"/>
    </location>
</feature>
<feature type="domain" description="VWFA" evidence="2">
    <location>
        <begin position="118"/>
        <end position="333"/>
    </location>
</feature>